<evidence type="ECO:0000313" key="3">
    <source>
        <dbReference type="EMBL" id="CAH1002438.1"/>
    </source>
</evidence>
<evidence type="ECO:0000259" key="1">
    <source>
        <dbReference type="Pfam" id="PF17262"/>
    </source>
</evidence>
<dbReference type="Proteomes" id="UP000837803">
    <property type="component" value="Unassembled WGS sequence"/>
</dbReference>
<accession>A0ABM9B4Y9</accession>
<dbReference type="EMBL" id="CAKLPZ010000005">
    <property type="protein sequence ID" value="CAH1002438.1"/>
    <property type="molecule type" value="Genomic_DNA"/>
</dbReference>
<comment type="caution">
    <text evidence="3">The sequence shown here is derived from an EMBL/GenBank/DDBJ whole genome shotgun (WGS) entry which is preliminary data.</text>
</comment>
<dbReference type="InterPro" id="IPR041528">
    <property type="entry name" value="Cas6b_N"/>
</dbReference>
<name>A0ABM9B4Y9_9BACT</name>
<protein>
    <recommendedName>
        <fullName evidence="5">DNA repair protein</fullName>
    </recommendedName>
</protein>
<proteinExistence type="predicted"/>
<dbReference type="InterPro" id="IPR020209">
    <property type="entry name" value="Cas6b_C"/>
</dbReference>
<evidence type="ECO:0008006" key="5">
    <source>
        <dbReference type="Google" id="ProtNLM"/>
    </source>
</evidence>
<sequence>MLLDATTTVDLTTLTFPALRLRAADAGKLRGYFAGAFGQDSVLFHNHTPEEGFRYAYSLIQYKVIGGTPTVLGVAAGAAPVLDTFMNVDNIDIAGQSVNVDDKELEVKKVRAGVVSELHEYRLASPLFAFNQDNYAIFRKLPETELRGFITKVLTSHLITALRGIGCTVTPEQPIMLSHRLSPRLITVKNQRMQMYTGTFTANVLLPPRLGIGKSISKGFGTVVPA</sequence>
<feature type="domain" description="Cas6b C-terminal" evidence="1">
    <location>
        <begin position="115"/>
        <end position="224"/>
    </location>
</feature>
<organism evidence="3 4">
    <name type="scientific">Neolewinella maritima</name>
    <dbReference type="NCBI Taxonomy" id="1383882"/>
    <lineage>
        <taxon>Bacteria</taxon>
        <taxon>Pseudomonadati</taxon>
        <taxon>Bacteroidota</taxon>
        <taxon>Saprospiria</taxon>
        <taxon>Saprospirales</taxon>
        <taxon>Lewinellaceae</taxon>
        <taxon>Neolewinella</taxon>
    </lineage>
</organism>
<feature type="domain" description="Cas6b N-terminal" evidence="2">
    <location>
        <begin position="9"/>
        <end position="110"/>
    </location>
</feature>
<dbReference type="RefSeq" id="WP_238752272.1">
    <property type="nucleotide sequence ID" value="NZ_CAKLPZ010000005.1"/>
</dbReference>
<keyword evidence="4" id="KW-1185">Reference proteome</keyword>
<gene>
    <name evidence="3" type="ORF">LEM8419_03317</name>
</gene>
<evidence type="ECO:0000259" key="2">
    <source>
        <dbReference type="Pfam" id="PF17955"/>
    </source>
</evidence>
<evidence type="ECO:0000313" key="4">
    <source>
        <dbReference type="Proteomes" id="UP000837803"/>
    </source>
</evidence>
<dbReference type="Pfam" id="PF17955">
    <property type="entry name" value="Cas6b_N"/>
    <property type="match status" value="1"/>
</dbReference>
<reference evidence="3" key="1">
    <citation type="submission" date="2021-12" db="EMBL/GenBank/DDBJ databases">
        <authorList>
            <person name="Rodrigo-Torres L."/>
            <person name="Arahal R. D."/>
            <person name="Lucena T."/>
        </authorList>
    </citation>
    <scope>NUCLEOTIDE SEQUENCE</scope>
    <source>
        <strain evidence="3">CECT 8419</strain>
    </source>
</reference>
<dbReference type="Pfam" id="PF17262">
    <property type="entry name" value="Cas6b_C"/>
    <property type="match status" value="1"/>
</dbReference>